<dbReference type="Proteomes" id="UP001501757">
    <property type="component" value="Unassembled WGS sequence"/>
</dbReference>
<proteinExistence type="predicted"/>
<dbReference type="EMBL" id="BAAAEI010000023">
    <property type="protein sequence ID" value="GAA0368426.1"/>
    <property type="molecule type" value="Genomic_DNA"/>
</dbReference>
<sequence length="114" mass="12741">MGDRLIEDWRIAVGFGQSVAAAYKTAAISADWPGRVFAIAGIQQAQLLQNNTICTGGFFCSLLWFFVIGTRFHGKLTSNGHLREVNTNPNRYIAEYAIYTKGMRYGYGNTLPLW</sequence>
<comment type="caution">
    <text evidence="1">The sequence shown here is derived from an EMBL/GenBank/DDBJ whole genome shotgun (WGS) entry which is preliminary data.</text>
</comment>
<evidence type="ECO:0000313" key="1">
    <source>
        <dbReference type="EMBL" id="GAA0368426.1"/>
    </source>
</evidence>
<accession>A0ABP3HF27</accession>
<organism evidence="1 2">
    <name type="scientific">Bowmanella denitrificans</name>
    <dbReference type="NCBI Taxonomy" id="366582"/>
    <lineage>
        <taxon>Bacteria</taxon>
        <taxon>Pseudomonadati</taxon>
        <taxon>Pseudomonadota</taxon>
        <taxon>Gammaproteobacteria</taxon>
        <taxon>Alteromonadales</taxon>
        <taxon>Alteromonadaceae</taxon>
        <taxon>Bowmanella</taxon>
    </lineage>
</organism>
<reference evidence="2" key="1">
    <citation type="journal article" date="2019" name="Int. J. Syst. Evol. Microbiol.">
        <title>The Global Catalogue of Microorganisms (GCM) 10K type strain sequencing project: providing services to taxonomists for standard genome sequencing and annotation.</title>
        <authorList>
            <consortium name="The Broad Institute Genomics Platform"/>
            <consortium name="The Broad Institute Genome Sequencing Center for Infectious Disease"/>
            <person name="Wu L."/>
            <person name="Ma J."/>
        </authorList>
    </citation>
    <scope>NUCLEOTIDE SEQUENCE [LARGE SCALE GENOMIC DNA]</scope>
    <source>
        <strain evidence="2">JCM 13378</strain>
    </source>
</reference>
<protein>
    <submittedName>
        <fullName evidence="1">Uncharacterized protein</fullName>
    </submittedName>
</protein>
<gene>
    <name evidence="1" type="ORF">GCM10009092_35870</name>
</gene>
<name>A0ABP3HF27_9ALTE</name>
<evidence type="ECO:0000313" key="2">
    <source>
        <dbReference type="Proteomes" id="UP001501757"/>
    </source>
</evidence>
<keyword evidence="2" id="KW-1185">Reference proteome</keyword>